<evidence type="ECO:0000313" key="2">
    <source>
        <dbReference type="EMBL" id="PIO15820.1"/>
    </source>
</evidence>
<organism evidence="2 3">
    <name type="scientific">Aquarana catesbeiana</name>
    <name type="common">American bullfrog</name>
    <name type="synonym">Rana catesbeiana</name>
    <dbReference type="NCBI Taxonomy" id="8400"/>
    <lineage>
        <taxon>Eukaryota</taxon>
        <taxon>Metazoa</taxon>
        <taxon>Chordata</taxon>
        <taxon>Craniata</taxon>
        <taxon>Vertebrata</taxon>
        <taxon>Euteleostomi</taxon>
        <taxon>Amphibia</taxon>
        <taxon>Batrachia</taxon>
        <taxon>Anura</taxon>
        <taxon>Neobatrachia</taxon>
        <taxon>Ranoidea</taxon>
        <taxon>Ranidae</taxon>
        <taxon>Aquarana</taxon>
    </lineage>
</organism>
<reference evidence="3" key="1">
    <citation type="journal article" date="2017" name="Nat. Commun.">
        <title>The North American bullfrog draft genome provides insight into hormonal regulation of long noncoding RNA.</title>
        <authorList>
            <person name="Hammond S.A."/>
            <person name="Warren R.L."/>
            <person name="Vandervalk B.P."/>
            <person name="Kucuk E."/>
            <person name="Khan H."/>
            <person name="Gibb E.A."/>
            <person name="Pandoh P."/>
            <person name="Kirk H."/>
            <person name="Zhao Y."/>
            <person name="Jones M."/>
            <person name="Mungall A.J."/>
            <person name="Coope R."/>
            <person name="Pleasance S."/>
            <person name="Moore R.A."/>
            <person name="Holt R.A."/>
            <person name="Round J.M."/>
            <person name="Ohora S."/>
            <person name="Walle B.V."/>
            <person name="Veldhoen N."/>
            <person name="Helbing C.C."/>
            <person name="Birol I."/>
        </authorList>
    </citation>
    <scope>NUCLEOTIDE SEQUENCE [LARGE SCALE GENOMIC DNA]</scope>
</reference>
<evidence type="ECO:0000313" key="3">
    <source>
        <dbReference type="Proteomes" id="UP000228934"/>
    </source>
</evidence>
<dbReference type="Proteomes" id="UP000228934">
    <property type="component" value="Unassembled WGS sequence"/>
</dbReference>
<sequence length="225" mass="26234">MAERLSGTSAEESPEPQTSRSRRRYKATNMAFEVMVEMVAILRREDYDGKKGPYTRPNMRKDKIMSLVVTTIEEKFGIKRAKKQLRKRWSDLKTREPEQYWRIKKVLKKREKRLRQQSEDPRTPPSHQPESGITPSPSPRPHPPDDLEEGEVEEVGKICTPPSDVLVVDGQAAEPFSTDSTQRLIGQIMVWNGQIDRMREQIDMRNWLNSMQQEMKNMIDILGRL</sequence>
<dbReference type="AlphaFoldDB" id="A0A2G9QJN2"/>
<proteinExistence type="predicted"/>
<accession>A0A2G9QJN2</accession>
<keyword evidence="3" id="KW-1185">Reference proteome</keyword>
<gene>
    <name evidence="2" type="ORF">AB205_0175850</name>
</gene>
<feature type="compositionally biased region" description="Polar residues" evidence="1">
    <location>
        <begin position="1"/>
        <end position="19"/>
    </location>
</feature>
<feature type="region of interest" description="Disordered" evidence="1">
    <location>
        <begin position="111"/>
        <end position="154"/>
    </location>
</feature>
<name>A0A2G9QJN2_AQUCT</name>
<feature type="region of interest" description="Disordered" evidence="1">
    <location>
        <begin position="1"/>
        <end position="26"/>
    </location>
</feature>
<evidence type="ECO:0000256" key="1">
    <source>
        <dbReference type="SAM" id="MobiDB-lite"/>
    </source>
</evidence>
<dbReference type="EMBL" id="KV964481">
    <property type="protein sequence ID" value="PIO15820.1"/>
    <property type="molecule type" value="Genomic_DNA"/>
</dbReference>
<evidence type="ECO:0008006" key="4">
    <source>
        <dbReference type="Google" id="ProtNLM"/>
    </source>
</evidence>
<protein>
    <recommendedName>
        <fullName evidence="4">Myb/SANT-like DNA-binding domain-containing protein</fullName>
    </recommendedName>
</protein>